<accession>A0ACB9KPW6</accession>
<dbReference type="EMBL" id="CM039438">
    <property type="protein sequence ID" value="KAI4299282.1"/>
    <property type="molecule type" value="Genomic_DNA"/>
</dbReference>
<proteinExistence type="predicted"/>
<gene>
    <name evidence="1" type="ORF">L6164_032756</name>
</gene>
<organism evidence="1 2">
    <name type="scientific">Bauhinia variegata</name>
    <name type="common">Purple orchid tree</name>
    <name type="synonym">Phanera variegata</name>
    <dbReference type="NCBI Taxonomy" id="167791"/>
    <lineage>
        <taxon>Eukaryota</taxon>
        <taxon>Viridiplantae</taxon>
        <taxon>Streptophyta</taxon>
        <taxon>Embryophyta</taxon>
        <taxon>Tracheophyta</taxon>
        <taxon>Spermatophyta</taxon>
        <taxon>Magnoliopsida</taxon>
        <taxon>eudicotyledons</taxon>
        <taxon>Gunneridae</taxon>
        <taxon>Pentapetalae</taxon>
        <taxon>rosids</taxon>
        <taxon>fabids</taxon>
        <taxon>Fabales</taxon>
        <taxon>Fabaceae</taxon>
        <taxon>Cercidoideae</taxon>
        <taxon>Cercideae</taxon>
        <taxon>Bauhiniinae</taxon>
        <taxon>Bauhinia</taxon>
    </lineage>
</organism>
<keyword evidence="2" id="KW-1185">Reference proteome</keyword>
<name>A0ACB9KPW6_BAUVA</name>
<evidence type="ECO:0000313" key="2">
    <source>
        <dbReference type="Proteomes" id="UP000828941"/>
    </source>
</evidence>
<dbReference type="Proteomes" id="UP000828941">
    <property type="component" value="Chromosome 13"/>
</dbReference>
<reference evidence="1 2" key="1">
    <citation type="journal article" date="2022" name="DNA Res.">
        <title>Chromosomal-level genome assembly of the orchid tree Bauhinia variegata (Leguminosae; Cercidoideae) supports the allotetraploid origin hypothesis of Bauhinia.</title>
        <authorList>
            <person name="Zhong Y."/>
            <person name="Chen Y."/>
            <person name="Zheng D."/>
            <person name="Pang J."/>
            <person name="Liu Y."/>
            <person name="Luo S."/>
            <person name="Meng S."/>
            <person name="Qian L."/>
            <person name="Wei D."/>
            <person name="Dai S."/>
            <person name="Zhou R."/>
        </authorList>
    </citation>
    <scope>NUCLEOTIDE SEQUENCE [LARGE SCALE GENOMIC DNA]</scope>
    <source>
        <strain evidence="1">BV-YZ2020</strain>
    </source>
</reference>
<evidence type="ECO:0000313" key="1">
    <source>
        <dbReference type="EMBL" id="KAI4299282.1"/>
    </source>
</evidence>
<sequence>MTRAEMKGQIQSTKTAFSLFVFQHFLSSLPTCGIVPIARNLSKKKNDSFQFLQASFRSSPSQILGCPRSKQASELADKRASGIRLNEAFYLWKRLQSHLRKLNMPCSCVSKLQSLFITIFFQYRNHLLFK</sequence>
<protein>
    <submittedName>
        <fullName evidence="1">Uncharacterized protein</fullName>
    </submittedName>
</protein>
<comment type="caution">
    <text evidence="1">The sequence shown here is derived from an EMBL/GenBank/DDBJ whole genome shotgun (WGS) entry which is preliminary data.</text>
</comment>